<evidence type="ECO:0000256" key="2">
    <source>
        <dbReference type="SAM" id="SignalP"/>
    </source>
</evidence>
<sequence>MRFAFGILTTISVAFVTSSSLVVALEDTSSLNQPFIGSTEPSVALVEDDQLFDQYETVTHLMSSLHGRIGINDDAMITYGLGRQEPHDIDPKELKLVSANDVKKYDDKEWVVINGDAVTVHCGSVDVTTTGEDWALMQHCPDEEVAIRRLMATFHEEGHQFIVSTAVLQMASKIHGGTYRCIKSSCPLGPLALSIPTASAVVLERTIAASQIGSYFSDVTATPAAMVSKRTILVSQIDSQFPKPTTFSTVTTNRMPEDPLSKSEDENGFTVKAPIEEPAEEPIEELSEEQLPLGRWLSKRRSHDPYITEARPQCLPPHASFALSGKVKTFYRNPRKASYTIISGLDFTTTSTVPHDPNRPPPKPSVVTPNWATASFFQTFSCREIWMDYFNMDHYYKRDIVKKVLGDLQAATRK</sequence>
<evidence type="ECO:0000313" key="3">
    <source>
        <dbReference type="EMBL" id="KAB8303403.1"/>
    </source>
</evidence>
<dbReference type="OrthoDB" id="3519870at2759"/>
<keyword evidence="4" id="KW-1185">Reference proteome</keyword>
<organism evidence="3 4">
    <name type="scientific">Monilinia laxa</name>
    <name type="common">Brown rot fungus</name>
    <name type="synonym">Sclerotinia laxa</name>
    <dbReference type="NCBI Taxonomy" id="61186"/>
    <lineage>
        <taxon>Eukaryota</taxon>
        <taxon>Fungi</taxon>
        <taxon>Dikarya</taxon>
        <taxon>Ascomycota</taxon>
        <taxon>Pezizomycotina</taxon>
        <taxon>Leotiomycetes</taxon>
        <taxon>Helotiales</taxon>
        <taxon>Sclerotiniaceae</taxon>
        <taxon>Monilinia</taxon>
    </lineage>
</organism>
<evidence type="ECO:0000256" key="1">
    <source>
        <dbReference type="SAM" id="MobiDB-lite"/>
    </source>
</evidence>
<dbReference type="EMBL" id="VIGI01000002">
    <property type="protein sequence ID" value="KAB8303403.1"/>
    <property type="molecule type" value="Genomic_DNA"/>
</dbReference>
<comment type="caution">
    <text evidence="3">The sequence shown here is derived from an EMBL/GenBank/DDBJ whole genome shotgun (WGS) entry which is preliminary data.</text>
</comment>
<gene>
    <name evidence="3" type="ORF">EYC80_004831</name>
</gene>
<reference evidence="3 4" key="1">
    <citation type="submission" date="2019-06" db="EMBL/GenBank/DDBJ databases">
        <title>Genome Sequence of the Brown Rot Fungal Pathogen Monilinia laxa.</title>
        <authorList>
            <person name="De Miccolis Angelini R.M."/>
            <person name="Landi L."/>
            <person name="Abate D."/>
            <person name="Pollastro S."/>
            <person name="Romanazzi G."/>
            <person name="Faretra F."/>
        </authorList>
    </citation>
    <scope>NUCLEOTIDE SEQUENCE [LARGE SCALE GENOMIC DNA]</scope>
    <source>
        <strain evidence="3 4">Mlax316</strain>
    </source>
</reference>
<feature type="chain" id="PRO_5024787606" evidence="2">
    <location>
        <begin position="25"/>
        <end position="414"/>
    </location>
</feature>
<keyword evidence="2" id="KW-0732">Signal</keyword>
<dbReference type="Proteomes" id="UP000326757">
    <property type="component" value="Unassembled WGS sequence"/>
</dbReference>
<feature type="region of interest" description="Disordered" evidence="1">
    <location>
        <begin position="245"/>
        <end position="266"/>
    </location>
</feature>
<feature type="compositionally biased region" description="Basic and acidic residues" evidence="1">
    <location>
        <begin position="255"/>
        <end position="265"/>
    </location>
</feature>
<protein>
    <submittedName>
        <fullName evidence="3">Uncharacterized protein</fullName>
    </submittedName>
</protein>
<feature type="compositionally biased region" description="Polar residues" evidence="1">
    <location>
        <begin position="245"/>
        <end position="254"/>
    </location>
</feature>
<accession>A0A5N6KHZ6</accession>
<name>A0A5N6KHZ6_MONLA</name>
<feature type="signal peptide" evidence="2">
    <location>
        <begin position="1"/>
        <end position="24"/>
    </location>
</feature>
<dbReference type="AlphaFoldDB" id="A0A5N6KHZ6"/>
<proteinExistence type="predicted"/>
<evidence type="ECO:0000313" key="4">
    <source>
        <dbReference type="Proteomes" id="UP000326757"/>
    </source>
</evidence>